<dbReference type="GO" id="GO:0004672">
    <property type="term" value="F:protein kinase activity"/>
    <property type="evidence" value="ECO:0007669"/>
    <property type="project" value="InterPro"/>
</dbReference>
<dbReference type="RefSeq" id="WP_012725371.1">
    <property type="nucleotide sequence ID" value="NC_012669.1"/>
</dbReference>
<reference evidence="3 4" key="1">
    <citation type="journal article" date="2009" name="Stand. Genomic Sci.">
        <title>Complete genome sequence of Beutenbergia cavernae type strain (HKI 0122).</title>
        <authorList>
            <person name="Land M."/>
            <person name="Pukall R."/>
            <person name="Abt B."/>
            <person name="Goker M."/>
            <person name="Rohde M."/>
            <person name="Glavina Del Rio T."/>
            <person name="Tice H."/>
            <person name="Copeland A."/>
            <person name="Cheng J.F."/>
            <person name="Lucas S."/>
            <person name="Chen F."/>
            <person name="Nolan M."/>
            <person name="Bruce D."/>
            <person name="Goodwin L."/>
            <person name="Pitluck S."/>
            <person name="Ivanova N."/>
            <person name="Mavromatis K."/>
            <person name="Ovchinnikova G."/>
            <person name="Pati A."/>
            <person name="Chen A."/>
            <person name="Palaniappan K."/>
            <person name="Hauser L."/>
            <person name="Chang Y.J."/>
            <person name="Jefferies C.C."/>
            <person name="Saunders E."/>
            <person name="Brettin T."/>
            <person name="Detter J.C."/>
            <person name="Han C."/>
            <person name="Chain P."/>
            <person name="Bristow J."/>
            <person name="Eisen J.A."/>
            <person name="Markowitz V."/>
            <person name="Hugenholtz P."/>
            <person name="Kyrpides N.C."/>
            <person name="Klenk H.P."/>
            <person name="Lapidus A."/>
        </authorList>
    </citation>
    <scope>NUCLEOTIDE SEQUENCE [LARGE SCALE GENOMIC DNA]</scope>
    <source>
        <strain evidence="4">ATCC BAA-8 / DSM 12333 / NBRC 16432</strain>
    </source>
</reference>
<dbReference type="EMBL" id="CP001618">
    <property type="protein sequence ID" value="ACQ78591.1"/>
    <property type="molecule type" value="Genomic_DNA"/>
</dbReference>
<dbReference type="eggNOG" id="COG2334">
    <property type="taxonomic scope" value="Bacteria"/>
</dbReference>
<dbReference type="HOGENOM" id="CLU_828119_0_0_11"/>
<dbReference type="InterPro" id="IPR008266">
    <property type="entry name" value="Tyr_kinase_AS"/>
</dbReference>
<comment type="similarity">
    <text evidence="1">Belongs to the pseudomonas-type ThrB family.</text>
</comment>
<dbReference type="AlphaFoldDB" id="C5BWD3"/>
<feature type="domain" description="Aminoglycoside phosphotransferase" evidence="2">
    <location>
        <begin position="20"/>
        <end position="253"/>
    </location>
</feature>
<dbReference type="Proteomes" id="UP000007962">
    <property type="component" value="Chromosome"/>
</dbReference>
<accession>C5BWD3</accession>
<gene>
    <name evidence="3" type="ordered locus">Bcav_0327</name>
</gene>
<keyword evidence="3" id="KW-0808">Transferase</keyword>
<dbReference type="SUPFAM" id="SSF56112">
    <property type="entry name" value="Protein kinase-like (PK-like)"/>
    <property type="match status" value="1"/>
</dbReference>
<organism evidence="3 4">
    <name type="scientific">Beutenbergia cavernae (strain ATCC BAA-8 / DSM 12333 / CCUG 43141 / JCM 11478 / NBRC 16432 / NCIMB 13614 / HKI 0122)</name>
    <dbReference type="NCBI Taxonomy" id="471853"/>
    <lineage>
        <taxon>Bacteria</taxon>
        <taxon>Bacillati</taxon>
        <taxon>Actinomycetota</taxon>
        <taxon>Actinomycetes</taxon>
        <taxon>Micrococcales</taxon>
        <taxon>Beutenbergiaceae</taxon>
        <taxon>Beutenbergia</taxon>
    </lineage>
</organism>
<evidence type="ECO:0000313" key="4">
    <source>
        <dbReference type="Proteomes" id="UP000007962"/>
    </source>
</evidence>
<dbReference type="Pfam" id="PF01636">
    <property type="entry name" value="APH"/>
    <property type="match status" value="1"/>
</dbReference>
<sequence>MLPDDLPDLSPWGLREPTTVTRPADGINNAVWLLDEEYVVRRYSTLDAEHVAAEHRLLAALDERADLPFAVPAPIRTSDGATFVVAGGRPVAVFAYRAGAPAPPDPASMELAGEALGLLDAALAELPAELAPRVGPASMAGLHPAVDDLDELGAELERRLPGDDGVAWFRAAWAPADEAYASLRRTLPTQILHADLSPSNVLIHQSRVSAILDFDHACLGLRVEDPVAAMHMAAVFGTAGPEETLRAFRRGYVRTGEILPAEDAAVPVLLRRRGVGAVVWQSGLWRSGLGTFDDVRARLADGPAFEERLTAGAAVTARAPRSAARLRATGGVRRG</sequence>
<dbReference type="OrthoDB" id="9797603at2"/>
<evidence type="ECO:0000259" key="2">
    <source>
        <dbReference type="Pfam" id="PF01636"/>
    </source>
</evidence>
<dbReference type="KEGG" id="bcv:Bcav_0327"/>
<name>C5BWD3_BEUC1</name>
<evidence type="ECO:0000313" key="3">
    <source>
        <dbReference type="EMBL" id="ACQ78591.1"/>
    </source>
</evidence>
<dbReference type="Gene3D" id="3.90.1200.10">
    <property type="match status" value="1"/>
</dbReference>
<proteinExistence type="inferred from homology"/>
<dbReference type="Gene3D" id="3.30.200.20">
    <property type="entry name" value="Phosphorylase Kinase, domain 1"/>
    <property type="match status" value="1"/>
</dbReference>
<dbReference type="InterPro" id="IPR002575">
    <property type="entry name" value="Aminoglycoside_PTrfase"/>
</dbReference>
<dbReference type="STRING" id="471853.Bcav_0327"/>
<dbReference type="InterPro" id="IPR050249">
    <property type="entry name" value="Pseudomonas-type_ThrB"/>
</dbReference>
<dbReference type="PANTHER" id="PTHR21064:SF6">
    <property type="entry name" value="AMINOGLYCOSIDE PHOSPHOTRANSFERASE DOMAIN-CONTAINING PROTEIN"/>
    <property type="match status" value="1"/>
</dbReference>
<protein>
    <submittedName>
        <fullName evidence="3">Aminoglycoside phosphotransferase</fullName>
    </submittedName>
</protein>
<dbReference type="PROSITE" id="PS00109">
    <property type="entry name" value="PROTEIN_KINASE_TYR"/>
    <property type="match status" value="1"/>
</dbReference>
<dbReference type="GO" id="GO:0019202">
    <property type="term" value="F:amino acid kinase activity"/>
    <property type="evidence" value="ECO:0007669"/>
    <property type="project" value="TreeGrafter"/>
</dbReference>
<dbReference type="PANTHER" id="PTHR21064">
    <property type="entry name" value="AMINOGLYCOSIDE PHOSPHOTRANSFERASE DOMAIN-CONTAINING PROTEIN-RELATED"/>
    <property type="match status" value="1"/>
</dbReference>
<dbReference type="InterPro" id="IPR011009">
    <property type="entry name" value="Kinase-like_dom_sf"/>
</dbReference>
<keyword evidence="4" id="KW-1185">Reference proteome</keyword>
<evidence type="ECO:0000256" key="1">
    <source>
        <dbReference type="ARBA" id="ARBA00038240"/>
    </source>
</evidence>